<dbReference type="Proteomes" id="UP000027982">
    <property type="component" value="Chromosome"/>
</dbReference>
<keyword evidence="2" id="KW-1185">Reference proteome</keyword>
<dbReference type="AlphaFoldDB" id="A0A068NUG7"/>
<dbReference type="OrthoDB" id="5464610at2"/>
<dbReference type="HOGENOM" id="CLU_051648_0_0_0"/>
<accession>A0A068NUG7</accession>
<dbReference type="RefSeq" id="WP_025229022.1">
    <property type="nucleotide sequence ID" value="NZ_CP007139.1"/>
</dbReference>
<dbReference type="EMBL" id="CP007139">
    <property type="protein sequence ID" value="AIE87056.1"/>
    <property type="molecule type" value="Genomic_DNA"/>
</dbReference>
<evidence type="ECO:0000313" key="2">
    <source>
        <dbReference type="Proteomes" id="UP000027982"/>
    </source>
</evidence>
<protein>
    <submittedName>
        <fullName evidence="1">Uncharacterized protein</fullName>
    </submittedName>
</protein>
<dbReference type="eggNOG" id="ENOG502Z87F">
    <property type="taxonomic scope" value="Bacteria"/>
</dbReference>
<gene>
    <name evidence="1" type="ORF">OP10G_3688</name>
</gene>
<reference evidence="1 2" key="1">
    <citation type="journal article" date="2014" name="PLoS ONE">
        <title>The first complete genome sequence of the class fimbriimonadia in the phylum armatimonadetes.</title>
        <authorList>
            <person name="Hu Z.Y."/>
            <person name="Wang Y.Z."/>
            <person name="Im W.T."/>
            <person name="Wang S.Y."/>
            <person name="Zhao G.P."/>
            <person name="Zheng H.J."/>
            <person name="Quan Z.X."/>
        </authorList>
    </citation>
    <scope>NUCLEOTIDE SEQUENCE [LARGE SCALE GENOMIC DNA]</scope>
    <source>
        <strain evidence="1">Gsoil 348</strain>
    </source>
</reference>
<dbReference type="STRING" id="661478.OP10G_3688"/>
<dbReference type="KEGG" id="fgi:OP10G_3688"/>
<name>A0A068NUG7_FIMGI</name>
<organism evidence="1 2">
    <name type="scientific">Fimbriimonas ginsengisoli Gsoil 348</name>
    <dbReference type="NCBI Taxonomy" id="661478"/>
    <lineage>
        <taxon>Bacteria</taxon>
        <taxon>Bacillati</taxon>
        <taxon>Armatimonadota</taxon>
        <taxon>Fimbriimonadia</taxon>
        <taxon>Fimbriimonadales</taxon>
        <taxon>Fimbriimonadaceae</taxon>
        <taxon>Fimbriimonas</taxon>
    </lineage>
</organism>
<evidence type="ECO:0000313" key="1">
    <source>
        <dbReference type="EMBL" id="AIE87056.1"/>
    </source>
</evidence>
<proteinExistence type="predicted"/>
<sequence>MNSIPEINDALEKLRTYPFLQALLDRRSRRFGRGMEMKSGPMAFKSRQSGEPLTEEEEALMVFAACGITGYALGDLDYGKNGGGNIMVSTVGRTIPSGDAMHTVALMVTNDQATYFIRRPQDLPPDDIPALVELAKNHEFVEIYRRMRVRIKDGRVAPPMEPLYNLDVNRWSCYDKNGTYFVPVCEYTQLLINGLLEIFGRNVGAFILDERATFRPAGIGKFAKSKGGHLNDNAAMGRVQTIEALEGLVSEAVTVEQGMMLQNLALMAQSLGLGGFPNWAAHPFGWLEAAGFRLTTMPSSQYLGMNPALAALAKAAGKVMPIPLVQGLEKDGEVLMKPFCPPYYASMSEAVQAAVDIKFGPDGMFRGRASKSAWLNWMGIQEQVEEFTPEQVEATKAYCEYVYRRYGRFPAYGPPIKTLIGFQSSRLDLEFYEKFYKPEAVSTQQAKREA</sequence>